<dbReference type="InterPro" id="IPR036278">
    <property type="entry name" value="Sialidase_sf"/>
</dbReference>
<organism evidence="3 4">
    <name type="scientific">Roseimicrobium gellanilyticum</name>
    <dbReference type="NCBI Taxonomy" id="748857"/>
    <lineage>
        <taxon>Bacteria</taxon>
        <taxon>Pseudomonadati</taxon>
        <taxon>Verrucomicrobiota</taxon>
        <taxon>Verrucomicrobiia</taxon>
        <taxon>Verrucomicrobiales</taxon>
        <taxon>Verrucomicrobiaceae</taxon>
        <taxon>Roseimicrobium</taxon>
    </lineage>
</organism>
<dbReference type="SUPFAM" id="SSF50939">
    <property type="entry name" value="Sialidases"/>
    <property type="match status" value="1"/>
</dbReference>
<proteinExistence type="predicted"/>
<dbReference type="EMBL" id="QNRR01000009">
    <property type="protein sequence ID" value="RBP39764.1"/>
    <property type="molecule type" value="Genomic_DNA"/>
</dbReference>
<dbReference type="Gene3D" id="2.120.10.10">
    <property type="match status" value="1"/>
</dbReference>
<feature type="domain" description="Sialidase" evidence="2">
    <location>
        <begin position="65"/>
        <end position="277"/>
    </location>
</feature>
<evidence type="ECO:0000259" key="2">
    <source>
        <dbReference type="Pfam" id="PF13088"/>
    </source>
</evidence>
<dbReference type="CDD" id="cd15482">
    <property type="entry name" value="Sialidase_non-viral"/>
    <property type="match status" value="1"/>
</dbReference>
<keyword evidence="1" id="KW-0732">Signal</keyword>
<protein>
    <submittedName>
        <fullName evidence="3">BNR repeat protein</fullName>
    </submittedName>
</protein>
<evidence type="ECO:0000313" key="3">
    <source>
        <dbReference type="EMBL" id="RBP39764.1"/>
    </source>
</evidence>
<evidence type="ECO:0000313" key="4">
    <source>
        <dbReference type="Proteomes" id="UP000253426"/>
    </source>
</evidence>
<dbReference type="InterPro" id="IPR011040">
    <property type="entry name" value="Sialidase"/>
</dbReference>
<feature type="signal peptide" evidence="1">
    <location>
        <begin position="1"/>
        <end position="20"/>
    </location>
</feature>
<reference evidence="3 4" key="1">
    <citation type="submission" date="2018-06" db="EMBL/GenBank/DDBJ databases">
        <title>Genomic Encyclopedia of Type Strains, Phase IV (KMG-IV): sequencing the most valuable type-strain genomes for metagenomic binning, comparative biology and taxonomic classification.</title>
        <authorList>
            <person name="Goeker M."/>
        </authorList>
    </citation>
    <scope>NUCLEOTIDE SEQUENCE [LARGE SCALE GENOMIC DNA]</scope>
    <source>
        <strain evidence="3 4">DSM 25532</strain>
    </source>
</reference>
<accession>A0A366HDS0</accession>
<gene>
    <name evidence="3" type="ORF">DES53_109192</name>
</gene>
<dbReference type="Pfam" id="PF13088">
    <property type="entry name" value="BNR_2"/>
    <property type="match status" value="1"/>
</dbReference>
<dbReference type="Proteomes" id="UP000253426">
    <property type="component" value="Unassembled WGS sequence"/>
</dbReference>
<feature type="chain" id="PRO_5017074270" evidence="1">
    <location>
        <begin position="21"/>
        <end position="384"/>
    </location>
</feature>
<sequence>MYTPGVALLLSLLIPGALFADSDRVEMLTTPEQGIQPRALVDGKGVLHLLWYAGGAKGGNLFHATRQADKTWSAPVKVNSIPHSAVAAGTIRGAQYAMGRDGYLHVIWNGYKETGGKAEPMPLYYTRSTDGGKTFEPQRIVSGDWPMDGGGAVAADPNGKVHVFWHAGREGGREGEVSRRIFIRSSTDDGANFDDERTISPEGTGVCACCSMQALATRGGNVHVLFRNAFDAGKSRNIATLISGDGGKTFSYAEVDPWRIHGCPMSSMSLVEVQGGAVVGAWEREGQIVLGRFGATNNQPGKVTVAMQGPSQRKHPVLATGRDGSLLIAWTEGTGWNKGGTLAWQMVDQDLTLNSRSVPVTAGSVPVWSFCSVAAIGGSFVLVR</sequence>
<dbReference type="AlphaFoldDB" id="A0A366HDS0"/>
<keyword evidence="4" id="KW-1185">Reference proteome</keyword>
<evidence type="ECO:0000256" key="1">
    <source>
        <dbReference type="SAM" id="SignalP"/>
    </source>
</evidence>
<name>A0A366HDS0_9BACT</name>
<comment type="caution">
    <text evidence="3">The sequence shown here is derived from an EMBL/GenBank/DDBJ whole genome shotgun (WGS) entry which is preliminary data.</text>
</comment>